<dbReference type="PANTHER" id="PTHR36215:SF1">
    <property type="entry name" value="BLL4998 PROTEIN"/>
    <property type="match status" value="1"/>
</dbReference>
<feature type="domain" description="Ribbon-helix-helix protein CopG" evidence="1">
    <location>
        <begin position="6"/>
        <end position="46"/>
    </location>
</feature>
<name>A0A097QQV9_9EURY</name>
<dbReference type="SUPFAM" id="SSF47598">
    <property type="entry name" value="Ribbon-helix-helix"/>
    <property type="match status" value="1"/>
</dbReference>
<dbReference type="Proteomes" id="UP000029980">
    <property type="component" value="Chromosome"/>
</dbReference>
<evidence type="ECO:0000313" key="3">
    <source>
        <dbReference type="Proteomes" id="UP000029980"/>
    </source>
</evidence>
<dbReference type="HOGENOM" id="CLU_202919_0_0_2"/>
<accession>A0A097QQV9</accession>
<dbReference type="Gene3D" id="1.10.1220.10">
    <property type="entry name" value="Met repressor-like"/>
    <property type="match status" value="1"/>
</dbReference>
<evidence type="ECO:0000313" key="2">
    <source>
        <dbReference type="EMBL" id="AIU68869.1"/>
    </source>
</evidence>
<organism evidence="2 3">
    <name type="scientific">Thermococcus eurythermalis</name>
    <dbReference type="NCBI Taxonomy" id="1505907"/>
    <lineage>
        <taxon>Archaea</taxon>
        <taxon>Methanobacteriati</taxon>
        <taxon>Methanobacteriota</taxon>
        <taxon>Thermococci</taxon>
        <taxon>Thermococcales</taxon>
        <taxon>Thermococcaceae</taxon>
        <taxon>Thermococcus</taxon>
    </lineage>
</organism>
<dbReference type="InterPro" id="IPR013321">
    <property type="entry name" value="Arc_rbn_hlx_hlx"/>
</dbReference>
<dbReference type="InterPro" id="IPR010985">
    <property type="entry name" value="Ribbon_hlx_hlx"/>
</dbReference>
<reference evidence="2 3" key="1">
    <citation type="journal article" date="2015" name="Int. J. Syst. Evol. Microbiol.">
        <title>Thermococcus eurythermalis sp. nov., a conditional piezophilic hyperthermophilic archaeon with a wide temperature range isolated from an oil-immersed chimney in the Guaymas Basin.</title>
        <authorList>
            <person name="Zhao W."/>
            <person name="Zeng X."/>
            <person name="Xiao X."/>
        </authorList>
    </citation>
    <scope>NUCLEOTIDE SEQUENCE [LARGE SCALE GENOMIC DNA]</scope>
    <source>
        <strain evidence="2 3">A501</strain>
    </source>
</reference>
<protein>
    <submittedName>
        <fullName evidence="2">Transcriptional regulator</fullName>
    </submittedName>
</protein>
<gene>
    <name evidence="2" type="ORF">TEU_00145</name>
</gene>
<evidence type="ECO:0000259" key="1">
    <source>
        <dbReference type="Pfam" id="PF01402"/>
    </source>
</evidence>
<dbReference type="PANTHER" id="PTHR36215">
    <property type="entry name" value="BLL4998 PROTEIN"/>
    <property type="match status" value="1"/>
</dbReference>
<dbReference type="InterPro" id="IPR002145">
    <property type="entry name" value="CopG"/>
</dbReference>
<dbReference type="GO" id="GO:0006355">
    <property type="term" value="P:regulation of DNA-templated transcription"/>
    <property type="evidence" value="ECO:0007669"/>
    <property type="project" value="InterPro"/>
</dbReference>
<dbReference type="AlphaFoldDB" id="A0A097QQV9"/>
<dbReference type="RefSeq" id="WP_050001855.1">
    <property type="nucleotide sequence ID" value="NZ_CP008887.1"/>
</dbReference>
<dbReference type="OrthoDB" id="56938at2157"/>
<dbReference type="EMBL" id="CP008887">
    <property type="protein sequence ID" value="AIU68869.1"/>
    <property type="molecule type" value="Genomic_DNA"/>
</dbReference>
<proteinExistence type="predicted"/>
<dbReference type="Pfam" id="PF01402">
    <property type="entry name" value="RHH_1"/>
    <property type="match status" value="1"/>
</dbReference>
<dbReference type="STRING" id="1505907.TEU_00145"/>
<dbReference type="KEGG" id="teu:TEU_00145"/>
<sequence length="63" mass="7413">MSRMRIISVQLPQGLINAMDQLVKKGVYPNRSEVIREAIRELLKKELYHLDTENRSTPDYIIK</sequence>
<keyword evidence="3" id="KW-1185">Reference proteome</keyword>
<dbReference type="GeneID" id="25151839"/>
<dbReference type="CDD" id="cd22231">
    <property type="entry name" value="RHH_NikR_HicB-like"/>
    <property type="match status" value="1"/>
</dbReference>